<dbReference type="Pfam" id="PF02949">
    <property type="entry name" value="7tm_6"/>
    <property type="match status" value="1"/>
</dbReference>
<dbReference type="Proteomes" id="UP001458880">
    <property type="component" value="Unassembled WGS sequence"/>
</dbReference>
<keyword evidence="8" id="KW-0807">Transducer</keyword>
<evidence type="ECO:0000256" key="7">
    <source>
        <dbReference type="ARBA" id="ARBA00023170"/>
    </source>
</evidence>
<keyword evidence="2" id="KW-0716">Sensory transduction</keyword>
<evidence type="ECO:0000256" key="1">
    <source>
        <dbReference type="ARBA" id="ARBA00004141"/>
    </source>
</evidence>
<evidence type="ECO:0000256" key="4">
    <source>
        <dbReference type="ARBA" id="ARBA00022725"/>
    </source>
</evidence>
<keyword evidence="4" id="KW-0552">Olfaction</keyword>
<evidence type="ECO:0000313" key="10">
    <source>
        <dbReference type="EMBL" id="KAK9731004.1"/>
    </source>
</evidence>
<dbReference type="GO" id="GO:0007165">
    <property type="term" value="P:signal transduction"/>
    <property type="evidence" value="ECO:0007669"/>
    <property type="project" value="UniProtKB-KW"/>
</dbReference>
<dbReference type="GO" id="GO:0005549">
    <property type="term" value="F:odorant binding"/>
    <property type="evidence" value="ECO:0007669"/>
    <property type="project" value="InterPro"/>
</dbReference>
<dbReference type="InterPro" id="IPR004117">
    <property type="entry name" value="7tm6_olfct_rcpt"/>
</dbReference>
<evidence type="ECO:0000256" key="3">
    <source>
        <dbReference type="ARBA" id="ARBA00022692"/>
    </source>
</evidence>
<dbReference type="AlphaFoldDB" id="A0AAW1LAK8"/>
<keyword evidence="6 9" id="KW-0472">Membrane</keyword>
<reference evidence="10 11" key="1">
    <citation type="journal article" date="2024" name="BMC Genomics">
        <title>De novo assembly and annotation of Popillia japonica's genome with initial clues to its potential as an invasive pest.</title>
        <authorList>
            <person name="Cucini C."/>
            <person name="Boschi S."/>
            <person name="Funari R."/>
            <person name="Cardaioli E."/>
            <person name="Iannotti N."/>
            <person name="Marturano G."/>
            <person name="Paoli F."/>
            <person name="Bruttini M."/>
            <person name="Carapelli A."/>
            <person name="Frati F."/>
            <person name="Nardi F."/>
        </authorList>
    </citation>
    <scope>NUCLEOTIDE SEQUENCE [LARGE SCALE GENOMIC DNA]</scope>
    <source>
        <strain evidence="10">DMR45628</strain>
    </source>
</reference>
<keyword evidence="5 9" id="KW-1133">Transmembrane helix</keyword>
<dbReference type="EMBL" id="JASPKY010000139">
    <property type="protein sequence ID" value="KAK9731004.1"/>
    <property type="molecule type" value="Genomic_DNA"/>
</dbReference>
<evidence type="ECO:0000256" key="9">
    <source>
        <dbReference type="SAM" id="Phobius"/>
    </source>
</evidence>
<keyword evidence="7" id="KW-0675">Receptor</keyword>
<gene>
    <name evidence="10" type="ORF">QE152_g14055</name>
</gene>
<evidence type="ECO:0000256" key="5">
    <source>
        <dbReference type="ARBA" id="ARBA00022989"/>
    </source>
</evidence>
<evidence type="ECO:0000313" key="11">
    <source>
        <dbReference type="Proteomes" id="UP001458880"/>
    </source>
</evidence>
<evidence type="ECO:0000256" key="2">
    <source>
        <dbReference type="ARBA" id="ARBA00022606"/>
    </source>
</evidence>
<keyword evidence="3 9" id="KW-0812">Transmembrane</keyword>
<accession>A0AAW1LAK8</accession>
<dbReference type="GO" id="GO:0004984">
    <property type="term" value="F:olfactory receptor activity"/>
    <property type="evidence" value="ECO:0007669"/>
    <property type="project" value="InterPro"/>
</dbReference>
<dbReference type="GO" id="GO:0016020">
    <property type="term" value="C:membrane"/>
    <property type="evidence" value="ECO:0007669"/>
    <property type="project" value="UniProtKB-SubCell"/>
</dbReference>
<keyword evidence="11" id="KW-1185">Reference proteome</keyword>
<comment type="subcellular location">
    <subcellularLocation>
        <location evidence="1">Membrane</location>
        <topology evidence="1">Multi-pass membrane protein</topology>
    </subcellularLocation>
</comment>
<protein>
    <recommendedName>
        <fullName evidence="12">Odorant receptor</fullName>
    </recommendedName>
</protein>
<organism evidence="10 11">
    <name type="scientific">Popillia japonica</name>
    <name type="common">Japanese beetle</name>
    <dbReference type="NCBI Taxonomy" id="7064"/>
    <lineage>
        <taxon>Eukaryota</taxon>
        <taxon>Metazoa</taxon>
        <taxon>Ecdysozoa</taxon>
        <taxon>Arthropoda</taxon>
        <taxon>Hexapoda</taxon>
        <taxon>Insecta</taxon>
        <taxon>Pterygota</taxon>
        <taxon>Neoptera</taxon>
        <taxon>Endopterygota</taxon>
        <taxon>Coleoptera</taxon>
        <taxon>Polyphaga</taxon>
        <taxon>Scarabaeiformia</taxon>
        <taxon>Scarabaeidae</taxon>
        <taxon>Rutelinae</taxon>
        <taxon>Popillia</taxon>
    </lineage>
</organism>
<sequence length="118" mass="13831">MPISNVTMFEKLPVYQYVPFKHDTALKYILACFVQLIPMHFYVNIIMGVDGLFMNFLHLIGTHMLILKKAFRTIRKACLRQGIEDALILDGVHNSKELEELMITEMKKCIKHLQMLYK</sequence>
<proteinExistence type="predicted"/>
<evidence type="ECO:0000256" key="8">
    <source>
        <dbReference type="ARBA" id="ARBA00023224"/>
    </source>
</evidence>
<name>A0AAW1LAK8_POPJA</name>
<comment type="caution">
    <text evidence="10">The sequence shown here is derived from an EMBL/GenBank/DDBJ whole genome shotgun (WGS) entry which is preliminary data.</text>
</comment>
<evidence type="ECO:0000256" key="6">
    <source>
        <dbReference type="ARBA" id="ARBA00023136"/>
    </source>
</evidence>
<evidence type="ECO:0008006" key="12">
    <source>
        <dbReference type="Google" id="ProtNLM"/>
    </source>
</evidence>
<feature type="transmembrane region" description="Helical" evidence="9">
    <location>
        <begin position="41"/>
        <end position="66"/>
    </location>
</feature>